<feature type="transmembrane region" description="Helical" evidence="7">
    <location>
        <begin position="163"/>
        <end position="184"/>
    </location>
</feature>
<name>D1CH86_THET1</name>
<dbReference type="PANTHER" id="PTHR43744">
    <property type="entry name" value="ABC TRANSPORTER PERMEASE PROTEIN MG189-RELATED-RELATED"/>
    <property type="match status" value="1"/>
</dbReference>
<dbReference type="GO" id="GO:0055085">
    <property type="term" value="P:transmembrane transport"/>
    <property type="evidence" value="ECO:0007669"/>
    <property type="project" value="InterPro"/>
</dbReference>
<evidence type="ECO:0000256" key="4">
    <source>
        <dbReference type="ARBA" id="ARBA00022692"/>
    </source>
</evidence>
<evidence type="ECO:0000259" key="8">
    <source>
        <dbReference type="PROSITE" id="PS50928"/>
    </source>
</evidence>
<dbReference type="GO" id="GO:0005886">
    <property type="term" value="C:plasma membrane"/>
    <property type="evidence" value="ECO:0007669"/>
    <property type="project" value="UniProtKB-SubCell"/>
</dbReference>
<gene>
    <name evidence="9" type="ordered locus">Tter_2207</name>
</gene>
<evidence type="ECO:0000256" key="6">
    <source>
        <dbReference type="ARBA" id="ARBA00023136"/>
    </source>
</evidence>
<keyword evidence="10" id="KW-1185">Reference proteome</keyword>
<dbReference type="SUPFAM" id="SSF161098">
    <property type="entry name" value="MetI-like"/>
    <property type="match status" value="1"/>
</dbReference>
<dbReference type="InterPro" id="IPR035906">
    <property type="entry name" value="MetI-like_sf"/>
</dbReference>
<keyword evidence="6 7" id="KW-0472">Membrane</keyword>
<feature type="transmembrane region" description="Helical" evidence="7">
    <location>
        <begin position="263"/>
        <end position="284"/>
    </location>
</feature>
<dbReference type="InterPro" id="IPR000515">
    <property type="entry name" value="MetI-like"/>
</dbReference>
<dbReference type="Gene3D" id="1.10.3720.10">
    <property type="entry name" value="MetI-like"/>
    <property type="match status" value="1"/>
</dbReference>
<dbReference type="HOGENOM" id="CLU_016047_1_1_0"/>
<feature type="domain" description="ABC transmembrane type-1" evidence="8">
    <location>
        <begin position="95"/>
        <end position="284"/>
    </location>
</feature>
<feature type="transmembrane region" description="Helical" evidence="7">
    <location>
        <begin position="205"/>
        <end position="230"/>
    </location>
</feature>
<dbReference type="CDD" id="cd06261">
    <property type="entry name" value="TM_PBP2"/>
    <property type="match status" value="1"/>
</dbReference>
<reference evidence="10" key="1">
    <citation type="journal article" date="2010" name="Stand. Genomic Sci.">
        <title>Complete genome sequence of 'Thermobaculum terrenum' type strain (YNP1).</title>
        <authorList>
            <person name="Kiss H."/>
            <person name="Cleland D."/>
            <person name="Lapidus A."/>
            <person name="Lucas S."/>
            <person name="Glavina Del Rio T."/>
            <person name="Nolan M."/>
            <person name="Tice H."/>
            <person name="Han C."/>
            <person name="Goodwin L."/>
            <person name="Pitluck S."/>
            <person name="Liolios K."/>
            <person name="Ivanova N."/>
            <person name="Mavromatis K."/>
            <person name="Ovchinnikova G."/>
            <person name="Pati A."/>
            <person name="Chen A."/>
            <person name="Palaniappan K."/>
            <person name="Land M."/>
            <person name="Hauser L."/>
            <person name="Chang Y."/>
            <person name="Jeffries C."/>
            <person name="Lu M."/>
            <person name="Brettin T."/>
            <person name="Detter J."/>
            <person name="Goker M."/>
            <person name="Tindall B."/>
            <person name="Beck B."/>
            <person name="McDermott T."/>
            <person name="Woyke T."/>
            <person name="Bristow J."/>
            <person name="Eisen J."/>
            <person name="Markowitz V."/>
            <person name="Hugenholtz P."/>
            <person name="Kyrpides N."/>
            <person name="Klenk H."/>
            <person name="Cheng J."/>
        </authorList>
    </citation>
    <scope>NUCLEOTIDE SEQUENCE [LARGE SCALE GENOMIC DNA]</scope>
    <source>
        <strain evidence="10">ATCC BAA-798 / YNP1</strain>
    </source>
</reference>
<evidence type="ECO:0000256" key="3">
    <source>
        <dbReference type="ARBA" id="ARBA00022475"/>
    </source>
</evidence>
<dbReference type="PANTHER" id="PTHR43744:SF12">
    <property type="entry name" value="ABC TRANSPORTER PERMEASE PROTEIN MG189-RELATED"/>
    <property type="match status" value="1"/>
</dbReference>
<protein>
    <submittedName>
        <fullName evidence="9">Binding-protein-dependent transport systems inner membrane component</fullName>
    </submittedName>
</protein>
<evidence type="ECO:0000313" key="9">
    <source>
        <dbReference type="EMBL" id="ACZ43107.1"/>
    </source>
</evidence>
<comment type="subcellular location">
    <subcellularLocation>
        <location evidence="1 7">Cell membrane</location>
        <topology evidence="1 7">Multi-pass membrane protein</topology>
    </subcellularLocation>
</comment>
<keyword evidence="2 7" id="KW-0813">Transport</keyword>
<dbReference type="KEGG" id="ttr:Tter_2207"/>
<evidence type="ECO:0000256" key="2">
    <source>
        <dbReference type="ARBA" id="ARBA00022448"/>
    </source>
</evidence>
<dbReference type="Pfam" id="PF00528">
    <property type="entry name" value="BPD_transp_1"/>
    <property type="match status" value="1"/>
</dbReference>
<feature type="transmembrane region" description="Helical" evidence="7">
    <location>
        <begin position="130"/>
        <end position="151"/>
    </location>
</feature>
<evidence type="ECO:0000256" key="1">
    <source>
        <dbReference type="ARBA" id="ARBA00004651"/>
    </source>
</evidence>
<dbReference type="STRING" id="525904.Tter_2207"/>
<keyword evidence="4 7" id="KW-0812">Transmembrane</keyword>
<dbReference type="EMBL" id="CP001826">
    <property type="protein sequence ID" value="ACZ43107.1"/>
    <property type="molecule type" value="Genomic_DNA"/>
</dbReference>
<comment type="similarity">
    <text evidence="7">Belongs to the binding-protein-dependent transport system permease family.</text>
</comment>
<feature type="transmembrane region" description="Helical" evidence="7">
    <location>
        <begin position="29"/>
        <end position="50"/>
    </location>
</feature>
<proteinExistence type="inferred from homology"/>
<dbReference type="AlphaFoldDB" id="D1CH86"/>
<dbReference type="PROSITE" id="PS50928">
    <property type="entry name" value="ABC_TM1"/>
    <property type="match status" value="1"/>
</dbReference>
<dbReference type="OrthoDB" id="9771544at2"/>
<dbReference type="Proteomes" id="UP000000323">
    <property type="component" value="Chromosome 2"/>
</dbReference>
<accession>D1CH86</accession>
<dbReference type="RefSeq" id="WP_012876138.1">
    <property type="nucleotide sequence ID" value="NC_013526.1"/>
</dbReference>
<feature type="transmembrane region" description="Helical" evidence="7">
    <location>
        <begin position="99"/>
        <end position="118"/>
    </location>
</feature>
<keyword evidence="5 7" id="KW-1133">Transmembrane helix</keyword>
<evidence type="ECO:0000256" key="5">
    <source>
        <dbReference type="ARBA" id="ARBA00022989"/>
    </source>
</evidence>
<evidence type="ECO:0000313" key="10">
    <source>
        <dbReference type="Proteomes" id="UP000000323"/>
    </source>
</evidence>
<evidence type="ECO:0000256" key="7">
    <source>
        <dbReference type="RuleBase" id="RU363032"/>
    </source>
</evidence>
<dbReference type="eggNOG" id="COG0395">
    <property type="taxonomic scope" value="Bacteria"/>
</dbReference>
<sequence>MAAITHRRYGVATALSSNRLRHRVLPQTIRFVVLCALAFLWAVPVIWMLLTSLKPEAQIITPTPHWLPDKLSDFTLGNYKSVLFEPRGVDLIEAFKNSLFISTTGTLLVVIVDVLAAYSLARLTFPGRNLLFALIIASLIVPGEILLVPNYVTVWRLHWLNTYNALIFPPLAGGFGVFMLRQFMLGIPKELEEAARIDGAGRFRILWMIILPLTRGAIATLAIFTFLGYWNEFTWPYIVINAADRMPMPVALIQFRGDYWSNYGQLMAGAAISALPAMIVFLIAQKMIIRSITLTGIKA</sequence>
<keyword evidence="3" id="KW-1003">Cell membrane</keyword>
<organism evidence="9 10">
    <name type="scientific">Thermobaculum terrenum (strain ATCC BAA-798 / CCMEE 7001 / YNP1)</name>
    <dbReference type="NCBI Taxonomy" id="525904"/>
    <lineage>
        <taxon>Bacteria</taxon>
        <taxon>Bacillati</taxon>
        <taxon>Chloroflexota</taxon>
        <taxon>Chloroflexia</taxon>
        <taxon>Candidatus Thermobaculales</taxon>
        <taxon>Candidatus Thermobaculaceae</taxon>
        <taxon>Thermobaculum</taxon>
    </lineage>
</organism>